<dbReference type="OMA" id="QTTVHFW"/>
<dbReference type="PRINTS" id="PR00111">
    <property type="entry name" value="ABHYDROLASE"/>
</dbReference>
<dbReference type="Gramene" id="mRNA:HanXRQr2_Chr09g0417411">
    <property type="protein sequence ID" value="mRNA:HanXRQr2_Chr09g0417411"/>
    <property type="gene ID" value="HanXRQr2_Chr09g0417411"/>
</dbReference>
<dbReference type="FunCoup" id="A0A251U277">
    <property type="interactions" value="741"/>
</dbReference>
<dbReference type="PANTHER" id="PTHR43139:SF37">
    <property type="entry name" value="ALPHA_BETA-HYDROLASES SUPERFAMILY PROTEIN"/>
    <property type="match status" value="1"/>
</dbReference>
<feature type="domain" description="AB hydrolase-1" evidence="1">
    <location>
        <begin position="101"/>
        <end position="334"/>
    </location>
</feature>
<name>A0A251U277_HELAN</name>
<dbReference type="EMBL" id="CM007898">
    <property type="protein sequence ID" value="OTG16946.1"/>
    <property type="molecule type" value="Genomic_DNA"/>
</dbReference>
<dbReference type="PANTHER" id="PTHR43139">
    <property type="entry name" value="SI:DKEY-122A22.2"/>
    <property type="match status" value="1"/>
</dbReference>
<dbReference type="GO" id="GO:0004806">
    <property type="term" value="F:triacylglycerol lipase activity"/>
    <property type="evidence" value="ECO:0007669"/>
    <property type="project" value="UniProtKB-EC"/>
</dbReference>
<evidence type="ECO:0000313" key="2">
    <source>
        <dbReference type="EMBL" id="KAF5793440.1"/>
    </source>
</evidence>
<dbReference type="InterPro" id="IPR052370">
    <property type="entry name" value="Meta-cleavage_hydrolase"/>
</dbReference>
<dbReference type="Proteomes" id="UP000215914">
    <property type="component" value="Chromosome 9"/>
</dbReference>
<accession>A0A251U277</accession>
<reference evidence="2" key="3">
    <citation type="submission" date="2020-06" db="EMBL/GenBank/DDBJ databases">
        <title>Helianthus annuus Genome sequencing and assembly Release 2.</title>
        <authorList>
            <person name="Gouzy J."/>
            <person name="Langlade N."/>
            <person name="Munos S."/>
        </authorList>
    </citation>
    <scope>NUCLEOTIDE SEQUENCE</scope>
    <source>
        <tissue evidence="2">Leaves</tissue>
    </source>
</reference>
<organism evidence="3 4">
    <name type="scientific">Helianthus annuus</name>
    <name type="common">Common sunflower</name>
    <dbReference type="NCBI Taxonomy" id="4232"/>
    <lineage>
        <taxon>Eukaryota</taxon>
        <taxon>Viridiplantae</taxon>
        <taxon>Streptophyta</taxon>
        <taxon>Embryophyta</taxon>
        <taxon>Tracheophyta</taxon>
        <taxon>Spermatophyta</taxon>
        <taxon>Magnoliopsida</taxon>
        <taxon>eudicotyledons</taxon>
        <taxon>Gunneridae</taxon>
        <taxon>Pentapetalae</taxon>
        <taxon>asterids</taxon>
        <taxon>campanulids</taxon>
        <taxon>Asterales</taxon>
        <taxon>Asteraceae</taxon>
        <taxon>Asteroideae</taxon>
        <taxon>Heliantheae alliance</taxon>
        <taxon>Heliantheae</taxon>
        <taxon>Helianthus</taxon>
    </lineage>
</organism>
<dbReference type="EMBL" id="MNCJ02000324">
    <property type="protein sequence ID" value="KAF5793440.1"/>
    <property type="molecule type" value="Genomic_DNA"/>
</dbReference>
<evidence type="ECO:0000313" key="3">
    <source>
        <dbReference type="EMBL" id="OTG16946.1"/>
    </source>
</evidence>
<dbReference type="STRING" id="4232.A0A251U277"/>
<dbReference type="Gene3D" id="3.40.50.1820">
    <property type="entry name" value="alpha/beta hydrolase"/>
    <property type="match status" value="1"/>
</dbReference>
<dbReference type="EC" id="3.1.1.3" evidence="2"/>
<protein>
    <submittedName>
        <fullName evidence="3">Putative alpha/beta-Hydrolases superfamily protein</fullName>
    </submittedName>
    <submittedName>
        <fullName evidence="2">Triacylglycerol lipase</fullName>
        <ecNumber evidence="2">3.1.1.3</ecNumber>
    </submittedName>
</protein>
<evidence type="ECO:0000313" key="4">
    <source>
        <dbReference type="Proteomes" id="UP000215914"/>
    </source>
</evidence>
<dbReference type="Pfam" id="PF00561">
    <property type="entry name" value="Abhydrolase_1"/>
    <property type="match status" value="1"/>
</dbReference>
<gene>
    <name evidence="3" type="ORF">HannXRQ_Chr09g0276931</name>
    <name evidence="2" type="ORF">HanXRQr2_Chr09g0417411</name>
</gene>
<proteinExistence type="predicted"/>
<sequence>MKITRTTLTNKIFLKLLYYFPSNSKNISNNFCTMFSTIGSLRLRLLSLYSAIKALPVNTAEALLSLYFCYYCNLSPCTVDLDDCQTSMHIWAPNHRSCKKPNMVLVHGYGGNSKWQFVFQVAHLTREFNIYIPDLVFFGKSYSTRTERTDVFQAKCVCDGMKKLGVQRFSAYGLSYGGYVVYRMAALEEKTVEKVVIVSSGIVYTESQKAELLKKIGRNVVDVLVPETPEEIRTLCRMSMHKFDVGRLFPDFFLRAFIAADGYKKEKQELVEYLLLGKPDLNLPVLTQETLLIWGDKDQIFPIQLAHQLHSHLGSKSKLEILKNVGHAANMEAPHSLNKLVTLFLSP</sequence>
<dbReference type="InterPro" id="IPR000073">
    <property type="entry name" value="AB_hydrolase_1"/>
</dbReference>
<evidence type="ECO:0000259" key="1">
    <source>
        <dbReference type="Pfam" id="PF00561"/>
    </source>
</evidence>
<dbReference type="InParanoid" id="A0A251U277"/>
<dbReference type="AlphaFoldDB" id="A0A251U277"/>
<keyword evidence="3" id="KW-0378">Hydrolase</keyword>
<reference evidence="2 4" key="1">
    <citation type="journal article" date="2017" name="Nature">
        <title>The sunflower genome provides insights into oil metabolism, flowering and Asterid evolution.</title>
        <authorList>
            <person name="Badouin H."/>
            <person name="Gouzy J."/>
            <person name="Grassa C.J."/>
            <person name="Murat F."/>
            <person name="Staton S.E."/>
            <person name="Cottret L."/>
            <person name="Lelandais-Briere C."/>
            <person name="Owens G.L."/>
            <person name="Carrere S."/>
            <person name="Mayjonade B."/>
            <person name="Legrand L."/>
            <person name="Gill N."/>
            <person name="Kane N.C."/>
            <person name="Bowers J.E."/>
            <person name="Hubner S."/>
            <person name="Bellec A."/>
            <person name="Berard A."/>
            <person name="Berges H."/>
            <person name="Blanchet N."/>
            <person name="Boniface M.C."/>
            <person name="Brunel D."/>
            <person name="Catrice O."/>
            <person name="Chaidir N."/>
            <person name="Claudel C."/>
            <person name="Donnadieu C."/>
            <person name="Faraut T."/>
            <person name="Fievet G."/>
            <person name="Helmstetter N."/>
            <person name="King M."/>
            <person name="Knapp S.J."/>
            <person name="Lai Z."/>
            <person name="Le Paslier M.C."/>
            <person name="Lippi Y."/>
            <person name="Lorenzon L."/>
            <person name="Mandel J.R."/>
            <person name="Marage G."/>
            <person name="Marchand G."/>
            <person name="Marquand E."/>
            <person name="Bret-Mestries E."/>
            <person name="Morien E."/>
            <person name="Nambeesan S."/>
            <person name="Nguyen T."/>
            <person name="Pegot-Espagnet P."/>
            <person name="Pouilly N."/>
            <person name="Raftis F."/>
            <person name="Sallet E."/>
            <person name="Schiex T."/>
            <person name="Thomas J."/>
            <person name="Vandecasteele C."/>
            <person name="Vares D."/>
            <person name="Vear F."/>
            <person name="Vautrin S."/>
            <person name="Crespi M."/>
            <person name="Mangin B."/>
            <person name="Burke J.M."/>
            <person name="Salse J."/>
            <person name="Munos S."/>
            <person name="Vincourt P."/>
            <person name="Rieseberg L.H."/>
            <person name="Langlade N.B."/>
        </authorList>
    </citation>
    <scope>NUCLEOTIDE SEQUENCE [LARGE SCALE GENOMIC DNA]</scope>
    <source>
        <strain evidence="4">cv. SF193</strain>
        <tissue evidence="2">Leaves</tissue>
    </source>
</reference>
<reference evidence="3" key="2">
    <citation type="submission" date="2017-02" db="EMBL/GenBank/DDBJ databases">
        <title>Sunflower complete genome.</title>
        <authorList>
            <person name="Langlade N."/>
            <person name="Munos S."/>
        </authorList>
    </citation>
    <scope>NUCLEOTIDE SEQUENCE [LARGE SCALE GENOMIC DNA]</scope>
    <source>
        <tissue evidence="3">Leaves</tissue>
    </source>
</reference>
<dbReference type="SUPFAM" id="SSF53474">
    <property type="entry name" value="alpha/beta-Hydrolases"/>
    <property type="match status" value="1"/>
</dbReference>
<dbReference type="InterPro" id="IPR029058">
    <property type="entry name" value="AB_hydrolase_fold"/>
</dbReference>
<keyword evidence="4" id="KW-1185">Reference proteome</keyword>